<dbReference type="RefSeq" id="XP_066633963.1">
    <property type="nucleotide sequence ID" value="XM_066776082.1"/>
</dbReference>
<accession>A0ABR3CN73</accession>
<gene>
    <name evidence="1" type="ORF">SLS55_004626</name>
</gene>
<dbReference type="GeneID" id="92008711"/>
<dbReference type="EMBL" id="JAJVCZ030000004">
    <property type="protein sequence ID" value="KAL0260934.1"/>
    <property type="molecule type" value="Genomic_DNA"/>
</dbReference>
<sequence length="96" mass="10768">MLSKSRPIGRFKGRVFLRSHDEALKFAEKYSQRREADGILALFTDGSASEPRFLINKNTPAVSPSSDKMDIDDDTMTLKEKKKKKGSGPRWCSCSA</sequence>
<reference evidence="1 2" key="1">
    <citation type="submission" date="2024-02" db="EMBL/GenBank/DDBJ databases">
        <title>De novo assembly and annotation of 12 fungi associated with fruit tree decline syndrome in Ontario, Canada.</title>
        <authorList>
            <person name="Sulman M."/>
            <person name="Ellouze W."/>
            <person name="Ilyukhin E."/>
        </authorList>
    </citation>
    <scope>NUCLEOTIDE SEQUENCE [LARGE SCALE GENOMIC DNA]</scope>
    <source>
        <strain evidence="1 2">FDS-637</strain>
    </source>
</reference>
<name>A0ABR3CN73_9PEZI</name>
<protein>
    <submittedName>
        <fullName evidence="1">Uncharacterized protein</fullName>
    </submittedName>
</protein>
<comment type="caution">
    <text evidence="1">The sequence shown here is derived from an EMBL/GenBank/DDBJ whole genome shotgun (WGS) entry which is preliminary data.</text>
</comment>
<organism evidence="1 2">
    <name type="scientific">Diplodia seriata</name>
    <dbReference type="NCBI Taxonomy" id="420778"/>
    <lineage>
        <taxon>Eukaryota</taxon>
        <taxon>Fungi</taxon>
        <taxon>Dikarya</taxon>
        <taxon>Ascomycota</taxon>
        <taxon>Pezizomycotina</taxon>
        <taxon>Dothideomycetes</taxon>
        <taxon>Dothideomycetes incertae sedis</taxon>
        <taxon>Botryosphaeriales</taxon>
        <taxon>Botryosphaeriaceae</taxon>
        <taxon>Diplodia</taxon>
    </lineage>
</organism>
<keyword evidence="2" id="KW-1185">Reference proteome</keyword>
<dbReference type="Proteomes" id="UP001430584">
    <property type="component" value="Unassembled WGS sequence"/>
</dbReference>
<evidence type="ECO:0000313" key="2">
    <source>
        <dbReference type="Proteomes" id="UP001430584"/>
    </source>
</evidence>
<evidence type="ECO:0000313" key="1">
    <source>
        <dbReference type="EMBL" id="KAL0260934.1"/>
    </source>
</evidence>
<proteinExistence type="predicted"/>